<dbReference type="Gene3D" id="3.10.129.10">
    <property type="entry name" value="Hotdog Thioesterase"/>
    <property type="match status" value="1"/>
</dbReference>
<feature type="active site" evidence="1">
    <location>
        <position position="70"/>
    </location>
</feature>
<dbReference type="Pfam" id="PF22636">
    <property type="entry name" value="FlK"/>
    <property type="match status" value="1"/>
</dbReference>
<gene>
    <name evidence="4" type="ORF">WPS_10380</name>
</gene>
<evidence type="ECO:0000313" key="4">
    <source>
        <dbReference type="EMBL" id="BDE05762.1"/>
    </source>
</evidence>
<keyword evidence="5" id="KW-1185">Reference proteome</keyword>
<feature type="binding site" evidence="2">
    <location>
        <position position="114"/>
    </location>
    <ligand>
        <name>substrate</name>
    </ligand>
</feature>
<dbReference type="PIRSF" id="PIRSF014972">
    <property type="entry name" value="FlK"/>
    <property type="match status" value="1"/>
</dbReference>
<dbReference type="RefSeq" id="WP_317996784.1">
    <property type="nucleotide sequence ID" value="NZ_AP025523.1"/>
</dbReference>
<sequence>MRGKIEVGRTYQSQTRVEEWMTAEKAGNRGVDVLSTPMLLQLVEEAAMQCVAPLLDDGEITLGTHVDLTHLAATPVGLIVRTEVEVLKVEGRRVEYAFTAFDEREKIAEGTHERYVATREKFRERLEEKLG</sequence>
<evidence type="ECO:0000256" key="1">
    <source>
        <dbReference type="PIRSR" id="PIRSR014972-1"/>
    </source>
</evidence>
<feature type="binding site" evidence="2">
    <location>
        <position position="63"/>
    </location>
    <ligand>
        <name>CoA</name>
        <dbReference type="ChEBI" id="CHEBI:57287"/>
    </ligand>
</feature>
<feature type="active site" evidence="1">
    <location>
        <position position="44"/>
    </location>
</feature>
<dbReference type="EMBL" id="AP025523">
    <property type="protein sequence ID" value="BDE05762.1"/>
    <property type="molecule type" value="Genomic_DNA"/>
</dbReference>
<dbReference type="PANTHER" id="PTHR36934">
    <property type="entry name" value="BLR0278 PROTEIN"/>
    <property type="match status" value="1"/>
</dbReference>
<evidence type="ECO:0000313" key="5">
    <source>
        <dbReference type="Proteomes" id="UP001317532"/>
    </source>
</evidence>
<dbReference type="InterPro" id="IPR054485">
    <property type="entry name" value="FlK-like_dom"/>
</dbReference>
<accession>A0AAN1XUK0</accession>
<dbReference type="Proteomes" id="UP001317532">
    <property type="component" value="Chromosome"/>
</dbReference>
<name>A0AAN1XUK0_UNVUL</name>
<dbReference type="SUPFAM" id="SSF54637">
    <property type="entry name" value="Thioesterase/thiol ester dehydrase-isomerase"/>
    <property type="match status" value="1"/>
</dbReference>
<dbReference type="InterPro" id="IPR025540">
    <property type="entry name" value="FlK"/>
</dbReference>
<dbReference type="AlphaFoldDB" id="A0AAN1XUK0"/>
<feature type="active site" evidence="1">
    <location>
        <position position="36"/>
    </location>
</feature>
<dbReference type="PANTHER" id="PTHR36934:SF1">
    <property type="entry name" value="THIOESTERASE DOMAIN-CONTAINING PROTEIN"/>
    <property type="match status" value="1"/>
</dbReference>
<organism evidence="4 5">
    <name type="scientific">Vulcanimicrobium alpinum</name>
    <dbReference type="NCBI Taxonomy" id="3016050"/>
    <lineage>
        <taxon>Bacteria</taxon>
        <taxon>Bacillati</taxon>
        <taxon>Vulcanimicrobiota</taxon>
        <taxon>Vulcanimicrobiia</taxon>
        <taxon>Vulcanimicrobiales</taxon>
        <taxon>Vulcanimicrobiaceae</taxon>
        <taxon>Vulcanimicrobium</taxon>
    </lineage>
</organism>
<protein>
    <recommendedName>
        <fullName evidence="3">Fluoroacetyl-CoA-specific thioesterase-like domain-containing protein</fullName>
    </recommendedName>
</protein>
<evidence type="ECO:0000256" key="2">
    <source>
        <dbReference type="PIRSR" id="PIRSR014972-2"/>
    </source>
</evidence>
<reference evidence="4 5" key="1">
    <citation type="journal article" date="2022" name="ISME Commun">
        <title>Vulcanimicrobium alpinus gen. nov. sp. nov., the first cultivated representative of the candidate phylum 'Eremiobacterota', is a metabolically versatile aerobic anoxygenic phototroph.</title>
        <authorList>
            <person name="Yabe S."/>
            <person name="Muto K."/>
            <person name="Abe K."/>
            <person name="Yokota A."/>
            <person name="Staudigel H."/>
            <person name="Tebo B.M."/>
        </authorList>
    </citation>
    <scope>NUCLEOTIDE SEQUENCE [LARGE SCALE GENOMIC DNA]</scope>
    <source>
        <strain evidence="4 5">WC8-2</strain>
    </source>
</reference>
<feature type="domain" description="Fluoroacetyl-CoA-specific thioesterase-like" evidence="3">
    <location>
        <begin position="17"/>
        <end position="119"/>
    </location>
</feature>
<proteinExistence type="predicted"/>
<dbReference type="InterPro" id="IPR029069">
    <property type="entry name" value="HotDog_dom_sf"/>
</dbReference>
<feature type="binding site" evidence="2">
    <location>
        <position position="63"/>
    </location>
    <ligand>
        <name>substrate</name>
    </ligand>
</feature>
<evidence type="ECO:0000259" key="3">
    <source>
        <dbReference type="Pfam" id="PF22636"/>
    </source>
</evidence>
<dbReference type="KEGG" id="vab:WPS_10380"/>